<reference evidence="3" key="1">
    <citation type="submission" date="2010-08" db="EMBL/GenBank/DDBJ databases">
        <authorList>
            <consortium name="Caenorhabditis japonica Sequencing Consortium"/>
            <person name="Wilson R.K."/>
        </authorList>
    </citation>
    <scope>NUCLEOTIDE SEQUENCE [LARGE SCALE GENOMIC DNA]</scope>
    <source>
        <strain evidence="3">DF5081</strain>
    </source>
</reference>
<feature type="region of interest" description="Disordered" evidence="1">
    <location>
        <begin position="78"/>
        <end position="123"/>
    </location>
</feature>
<evidence type="ECO:0000313" key="3">
    <source>
        <dbReference type="Proteomes" id="UP000005237"/>
    </source>
</evidence>
<sequence length="143" mass="16002">MKTVRLNKQALAIFFACFLFLFCLISYFSTPPSASSPDTLVARHHIRPEPVAVRDVKNRIVPPVVERREPVEKVQRQVVGMENGDENLKSARVQVRPPAQEVEEKEEEKVAVGKPPTGAEGLDNLIGKIHYENSKDENATIAK</sequence>
<keyword evidence="3" id="KW-1185">Reference proteome</keyword>
<proteinExistence type="predicted"/>
<name>A0A8R1IS62_CAEJA</name>
<reference evidence="2" key="2">
    <citation type="submission" date="2022-06" db="UniProtKB">
        <authorList>
            <consortium name="EnsemblMetazoa"/>
        </authorList>
    </citation>
    <scope>IDENTIFICATION</scope>
    <source>
        <strain evidence="2">DF5081</strain>
    </source>
</reference>
<evidence type="ECO:0000313" key="2">
    <source>
        <dbReference type="EnsemblMetazoa" id="CJA40642.1"/>
    </source>
</evidence>
<protein>
    <submittedName>
        <fullName evidence="2">Uncharacterized protein</fullName>
    </submittedName>
</protein>
<dbReference type="EnsemblMetazoa" id="CJA40642.1">
    <property type="protein sequence ID" value="CJA40642.1"/>
    <property type="gene ID" value="WBGene00216490"/>
</dbReference>
<accession>A0A8R1IS62</accession>
<dbReference type="AlphaFoldDB" id="A0A8R1IS62"/>
<dbReference type="Proteomes" id="UP000005237">
    <property type="component" value="Unassembled WGS sequence"/>
</dbReference>
<evidence type="ECO:0000256" key="1">
    <source>
        <dbReference type="SAM" id="MobiDB-lite"/>
    </source>
</evidence>
<organism evidence="2 3">
    <name type="scientific">Caenorhabditis japonica</name>
    <dbReference type="NCBI Taxonomy" id="281687"/>
    <lineage>
        <taxon>Eukaryota</taxon>
        <taxon>Metazoa</taxon>
        <taxon>Ecdysozoa</taxon>
        <taxon>Nematoda</taxon>
        <taxon>Chromadorea</taxon>
        <taxon>Rhabditida</taxon>
        <taxon>Rhabditina</taxon>
        <taxon>Rhabditomorpha</taxon>
        <taxon>Rhabditoidea</taxon>
        <taxon>Rhabditidae</taxon>
        <taxon>Peloderinae</taxon>
        <taxon>Caenorhabditis</taxon>
    </lineage>
</organism>